<dbReference type="GeneID" id="98914625"/>
<feature type="domain" description="RCK C-terminal" evidence="2">
    <location>
        <begin position="136"/>
        <end position="220"/>
    </location>
</feature>
<feature type="domain" description="RCK N-terminal" evidence="1">
    <location>
        <begin position="4"/>
        <end position="120"/>
    </location>
</feature>
<dbReference type="GO" id="GO:0008324">
    <property type="term" value="F:monoatomic cation transmembrane transporter activity"/>
    <property type="evidence" value="ECO:0007669"/>
    <property type="project" value="InterPro"/>
</dbReference>
<dbReference type="PROSITE" id="PS51201">
    <property type="entry name" value="RCK_N"/>
    <property type="match status" value="1"/>
</dbReference>
<dbReference type="GO" id="GO:0006813">
    <property type="term" value="P:potassium ion transport"/>
    <property type="evidence" value="ECO:0007669"/>
    <property type="project" value="InterPro"/>
</dbReference>
<dbReference type="Proteomes" id="UP000295515">
    <property type="component" value="Unassembled WGS sequence"/>
</dbReference>
<evidence type="ECO:0000313" key="4">
    <source>
        <dbReference type="Proteomes" id="UP000295515"/>
    </source>
</evidence>
<dbReference type="InterPro" id="IPR006037">
    <property type="entry name" value="RCK_C"/>
</dbReference>
<dbReference type="PANTHER" id="PTHR43833:SF7">
    <property type="entry name" value="KTR SYSTEM POTASSIUM UPTAKE PROTEIN C"/>
    <property type="match status" value="1"/>
</dbReference>
<dbReference type="EMBL" id="SMCQ01000003">
    <property type="protein sequence ID" value="TCW01691.1"/>
    <property type="molecule type" value="Genomic_DNA"/>
</dbReference>
<sequence length="220" mass="24670">MKKSHCYGIIGLGRFGMPLAKKLAQEGKEIIGIDQDEERVKELREYSEYAYVCKKMTKEVLEEVGISNCDIVIVCIGSKIETSILTTLNLMNLGVPQVIAKATTEEQGEVLEKLGAQVVYPERDMALKIAEKILRKNLVDYIAIGKDVEIIEIHATSGMIGKSIVEMRVREKYGLNIVAIHNLKDTKTDIDPHYQMTSEDTMVVIGKRKNVSDFIDDYSA</sequence>
<name>A0A4R3Z997_9FIRM</name>
<keyword evidence="4" id="KW-1185">Reference proteome</keyword>
<accession>A0A4R3Z997</accession>
<protein>
    <submittedName>
        <fullName evidence="3">Trk system potassium uptake protein TrkA</fullName>
    </submittedName>
</protein>
<evidence type="ECO:0000259" key="1">
    <source>
        <dbReference type="PROSITE" id="PS51201"/>
    </source>
</evidence>
<proteinExistence type="predicted"/>
<dbReference type="InterPro" id="IPR003148">
    <property type="entry name" value="RCK_N"/>
</dbReference>
<evidence type="ECO:0000259" key="2">
    <source>
        <dbReference type="PROSITE" id="PS51202"/>
    </source>
</evidence>
<dbReference type="Pfam" id="PF02080">
    <property type="entry name" value="TrkA_C"/>
    <property type="match status" value="1"/>
</dbReference>
<dbReference type="PROSITE" id="PS51202">
    <property type="entry name" value="RCK_C"/>
    <property type="match status" value="1"/>
</dbReference>
<gene>
    <name evidence="3" type="ORF">EDD60_103147</name>
</gene>
<dbReference type="SUPFAM" id="SSF116726">
    <property type="entry name" value="TrkA C-terminal domain-like"/>
    <property type="match status" value="1"/>
</dbReference>
<reference evidence="3 4" key="1">
    <citation type="submission" date="2019-03" db="EMBL/GenBank/DDBJ databases">
        <title>Genomic Encyclopedia of Type Strains, Phase IV (KMG-IV): sequencing the most valuable type-strain genomes for metagenomic binning, comparative biology and taxonomic classification.</title>
        <authorList>
            <person name="Goeker M."/>
        </authorList>
    </citation>
    <scope>NUCLEOTIDE SEQUENCE [LARGE SCALE GENOMIC DNA]</scope>
    <source>
        <strain evidence="3 4">DSM 29487</strain>
    </source>
</reference>
<dbReference type="InterPro" id="IPR036291">
    <property type="entry name" value="NAD(P)-bd_dom_sf"/>
</dbReference>
<dbReference type="PANTHER" id="PTHR43833">
    <property type="entry name" value="POTASSIUM CHANNEL PROTEIN 2-RELATED-RELATED"/>
    <property type="match status" value="1"/>
</dbReference>
<comment type="caution">
    <text evidence="3">The sequence shown here is derived from an EMBL/GenBank/DDBJ whole genome shotgun (WGS) entry which is preliminary data.</text>
</comment>
<dbReference type="Pfam" id="PF02254">
    <property type="entry name" value="TrkA_N"/>
    <property type="match status" value="1"/>
</dbReference>
<dbReference type="Gene3D" id="3.30.70.1450">
    <property type="entry name" value="Regulator of K+ conductance, C-terminal domain"/>
    <property type="match status" value="1"/>
</dbReference>
<dbReference type="AlphaFoldDB" id="A0A4R3Z997"/>
<organism evidence="3 4">
    <name type="scientific">Longibaculum muris</name>
    <dbReference type="NCBI Taxonomy" id="1796628"/>
    <lineage>
        <taxon>Bacteria</taxon>
        <taxon>Bacillati</taxon>
        <taxon>Bacillota</taxon>
        <taxon>Erysipelotrichia</taxon>
        <taxon>Erysipelotrichales</taxon>
        <taxon>Coprobacillaceae</taxon>
        <taxon>Longibaculum</taxon>
    </lineage>
</organism>
<dbReference type="SUPFAM" id="SSF51735">
    <property type="entry name" value="NAD(P)-binding Rossmann-fold domains"/>
    <property type="match status" value="1"/>
</dbReference>
<dbReference type="InterPro" id="IPR050721">
    <property type="entry name" value="Trk_Ktr_HKT_K-transport"/>
</dbReference>
<dbReference type="RefSeq" id="WP_066449105.1">
    <property type="nucleotide sequence ID" value="NZ_JADMQS010000002.1"/>
</dbReference>
<evidence type="ECO:0000313" key="3">
    <source>
        <dbReference type="EMBL" id="TCW01691.1"/>
    </source>
</evidence>
<dbReference type="InterPro" id="IPR036721">
    <property type="entry name" value="RCK_C_sf"/>
</dbReference>
<dbReference type="Gene3D" id="3.40.50.720">
    <property type="entry name" value="NAD(P)-binding Rossmann-like Domain"/>
    <property type="match status" value="1"/>
</dbReference>